<protein>
    <submittedName>
        <fullName evidence="3">Uncharacterized protein</fullName>
    </submittedName>
</protein>
<keyword evidence="4" id="KW-1185">Reference proteome</keyword>
<evidence type="ECO:0000256" key="1">
    <source>
        <dbReference type="SAM" id="MobiDB-lite"/>
    </source>
</evidence>
<organism evidence="3 4">
    <name type="scientific">Streptomyces fructofermentans</name>
    <dbReference type="NCBI Taxonomy" id="152141"/>
    <lineage>
        <taxon>Bacteria</taxon>
        <taxon>Bacillati</taxon>
        <taxon>Actinomycetota</taxon>
        <taxon>Actinomycetes</taxon>
        <taxon>Kitasatosporales</taxon>
        <taxon>Streptomycetaceae</taxon>
        <taxon>Streptomyces</taxon>
    </lineage>
</organism>
<feature type="transmembrane region" description="Helical" evidence="2">
    <location>
        <begin position="35"/>
        <end position="57"/>
    </location>
</feature>
<evidence type="ECO:0000313" key="4">
    <source>
        <dbReference type="Proteomes" id="UP000645555"/>
    </source>
</evidence>
<dbReference type="Proteomes" id="UP000645555">
    <property type="component" value="Unassembled WGS sequence"/>
</dbReference>
<feature type="compositionally biased region" description="Basic and acidic residues" evidence="1">
    <location>
        <begin position="73"/>
        <end position="89"/>
    </location>
</feature>
<evidence type="ECO:0000313" key="3">
    <source>
        <dbReference type="EMBL" id="GGX38436.1"/>
    </source>
</evidence>
<gene>
    <name evidence="3" type="ORF">GCM10010515_00800</name>
</gene>
<reference evidence="3" key="1">
    <citation type="journal article" date="2014" name="Int. J. Syst. Evol. Microbiol.">
        <title>Complete genome sequence of Corynebacterium casei LMG S-19264T (=DSM 44701T), isolated from a smear-ripened cheese.</title>
        <authorList>
            <consortium name="US DOE Joint Genome Institute (JGI-PGF)"/>
            <person name="Walter F."/>
            <person name="Albersmeier A."/>
            <person name="Kalinowski J."/>
            <person name="Ruckert C."/>
        </authorList>
    </citation>
    <scope>NUCLEOTIDE SEQUENCE</scope>
    <source>
        <strain evidence="3">JCM 4956</strain>
    </source>
</reference>
<sequence length="89" mass="9186">MLRHEFQPGRLVAGGFLTLAGGLYAGDAGGLWDTPWFAVIPLVVGGLCLAALAGTVAQAVRGRRRKVPAGDGEGGHARDLREDGHAPGR</sequence>
<dbReference type="EMBL" id="BMWD01000001">
    <property type="protein sequence ID" value="GGX38436.1"/>
    <property type="molecule type" value="Genomic_DNA"/>
</dbReference>
<evidence type="ECO:0000256" key="2">
    <source>
        <dbReference type="SAM" id="Phobius"/>
    </source>
</evidence>
<keyword evidence="2" id="KW-0812">Transmembrane</keyword>
<comment type="caution">
    <text evidence="3">The sequence shown here is derived from an EMBL/GenBank/DDBJ whole genome shotgun (WGS) entry which is preliminary data.</text>
</comment>
<reference evidence="3" key="2">
    <citation type="submission" date="2020-09" db="EMBL/GenBank/DDBJ databases">
        <authorList>
            <person name="Sun Q."/>
            <person name="Ohkuma M."/>
        </authorList>
    </citation>
    <scope>NUCLEOTIDE SEQUENCE</scope>
    <source>
        <strain evidence="3">JCM 4956</strain>
    </source>
</reference>
<accession>A0A918JYZ2</accession>
<name>A0A918JYZ2_9ACTN</name>
<dbReference type="AlphaFoldDB" id="A0A918JYZ2"/>
<keyword evidence="2" id="KW-0472">Membrane</keyword>
<keyword evidence="2" id="KW-1133">Transmembrane helix</keyword>
<feature type="region of interest" description="Disordered" evidence="1">
    <location>
        <begin position="63"/>
        <end position="89"/>
    </location>
</feature>
<dbReference type="RefSeq" id="WP_229915949.1">
    <property type="nucleotide sequence ID" value="NZ_BMWD01000001.1"/>
</dbReference>
<proteinExistence type="predicted"/>